<protein>
    <submittedName>
        <fullName evidence="4">Murein DD-endopeptidase MepM/ murein hydrolase activator NlpD</fullName>
    </submittedName>
</protein>
<feature type="compositionally biased region" description="Low complexity" evidence="1">
    <location>
        <begin position="50"/>
        <end position="83"/>
    </location>
</feature>
<keyword evidence="2" id="KW-0732">Signal</keyword>
<feature type="chain" id="PRO_5035199258" evidence="2">
    <location>
        <begin position="28"/>
        <end position="404"/>
    </location>
</feature>
<keyword evidence="4" id="KW-0378">Hydrolase</keyword>
<feature type="domain" description="M23ase beta-sheet core" evidence="3">
    <location>
        <begin position="303"/>
        <end position="398"/>
    </location>
</feature>
<feature type="region of interest" description="Disordered" evidence="1">
    <location>
        <begin position="26"/>
        <end position="143"/>
    </location>
</feature>
<dbReference type="GO" id="GO:0004222">
    <property type="term" value="F:metalloendopeptidase activity"/>
    <property type="evidence" value="ECO:0007669"/>
    <property type="project" value="TreeGrafter"/>
</dbReference>
<dbReference type="Pfam" id="PF01551">
    <property type="entry name" value="Peptidase_M23"/>
    <property type="match status" value="1"/>
</dbReference>
<dbReference type="PANTHER" id="PTHR21666:SF270">
    <property type="entry name" value="MUREIN HYDROLASE ACTIVATOR ENVC"/>
    <property type="match status" value="1"/>
</dbReference>
<feature type="compositionally biased region" description="Pro residues" evidence="1">
    <location>
        <begin position="128"/>
        <end position="137"/>
    </location>
</feature>
<evidence type="ECO:0000256" key="2">
    <source>
        <dbReference type="SAM" id="SignalP"/>
    </source>
</evidence>
<dbReference type="InterPro" id="IPR016047">
    <property type="entry name" value="M23ase_b-sheet_dom"/>
</dbReference>
<dbReference type="InterPro" id="IPR050570">
    <property type="entry name" value="Cell_wall_metabolism_enzyme"/>
</dbReference>
<evidence type="ECO:0000313" key="4">
    <source>
        <dbReference type="EMBL" id="MBG6137792.1"/>
    </source>
</evidence>
<comment type="caution">
    <text evidence="4">The sequence shown here is derived from an EMBL/GenBank/DDBJ whole genome shotgun (WGS) entry which is preliminary data.</text>
</comment>
<feature type="compositionally biased region" description="Gly residues" evidence="1">
    <location>
        <begin position="84"/>
        <end position="97"/>
    </location>
</feature>
<dbReference type="Proteomes" id="UP000622552">
    <property type="component" value="Unassembled WGS sequence"/>
</dbReference>
<dbReference type="Gene3D" id="2.70.70.10">
    <property type="entry name" value="Glucose Permease (Domain IIA)"/>
    <property type="match status" value="1"/>
</dbReference>
<evidence type="ECO:0000259" key="3">
    <source>
        <dbReference type="Pfam" id="PF01551"/>
    </source>
</evidence>
<proteinExistence type="predicted"/>
<evidence type="ECO:0000256" key="1">
    <source>
        <dbReference type="SAM" id="MobiDB-lite"/>
    </source>
</evidence>
<dbReference type="PANTHER" id="PTHR21666">
    <property type="entry name" value="PEPTIDASE-RELATED"/>
    <property type="match status" value="1"/>
</dbReference>
<dbReference type="EMBL" id="JADOUF010000001">
    <property type="protein sequence ID" value="MBG6137792.1"/>
    <property type="molecule type" value="Genomic_DNA"/>
</dbReference>
<dbReference type="CDD" id="cd12797">
    <property type="entry name" value="M23_peptidase"/>
    <property type="match status" value="1"/>
</dbReference>
<dbReference type="InterPro" id="IPR011055">
    <property type="entry name" value="Dup_hybrid_motif"/>
</dbReference>
<organism evidence="4 5">
    <name type="scientific">Longispora fulva</name>
    <dbReference type="NCBI Taxonomy" id="619741"/>
    <lineage>
        <taxon>Bacteria</taxon>
        <taxon>Bacillati</taxon>
        <taxon>Actinomycetota</taxon>
        <taxon>Actinomycetes</taxon>
        <taxon>Micromonosporales</taxon>
        <taxon>Micromonosporaceae</taxon>
        <taxon>Longispora</taxon>
    </lineage>
</organism>
<keyword evidence="5" id="KW-1185">Reference proteome</keyword>
<evidence type="ECO:0000313" key="5">
    <source>
        <dbReference type="Proteomes" id="UP000622552"/>
    </source>
</evidence>
<sequence>MSELARRVVVGFALLGLIGAVPGAATADPEPAPWQPATARPAPPAPPAGPRVEPATALPSHGSTASASAPATATAGAEPTDGPGATGGTGPTSGPGGSAQPTVPGATGAPSALASAVPVRPRAEETHTPPPTGPIPEPRVDPGAFARGQAVLRAGQAYREAADARSRLTAAEAALARDTERVRTDAGLPGELYRRSAAVPSPLRGPWWELRRATVRLPADRGALERALTADATAVRAGRVAVERADRRAREVAARLDPATRVALEAGARAVPPGPDRLLAPVPGTVTSGFGTRMDPYFQRVAPHAGVDLAAAAGAPVLAAAAGRVLRAGWADGYGYYTCIDHPDRRVWTCYAHQSVILVRPGEQVRAGQVIGLAGSTGASTGPHVHFEVRRGGSPVDPAPWLAH</sequence>
<reference evidence="4" key="1">
    <citation type="submission" date="2020-11" db="EMBL/GenBank/DDBJ databases">
        <title>Sequencing the genomes of 1000 actinobacteria strains.</title>
        <authorList>
            <person name="Klenk H.-P."/>
        </authorList>
    </citation>
    <scope>NUCLEOTIDE SEQUENCE</scope>
    <source>
        <strain evidence="4">DSM 45356</strain>
    </source>
</reference>
<dbReference type="SUPFAM" id="SSF51261">
    <property type="entry name" value="Duplicated hybrid motif"/>
    <property type="match status" value="1"/>
</dbReference>
<dbReference type="AlphaFoldDB" id="A0A8J7KXG4"/>
<name>A0A8J7KXG4_9ACTN</name>
<feature type="signal peptide" evidence="2">
    <location>
        <begin position="1"/>
        <end position="27"/>
    </location>
</feature>
<accession>A0A8J7KXG4</accession>
<gene>
    <name evidence="4" type="ORF">IW245_003986</name>
</gene>
<dbReference type="RefSeq" id="WP_197004614.1">
    <property type="nucleotide sequence ID" value="NZ_BONS01000024.1"/>
</dbReference>